<dbReference type="GO" id="GO:0006099">
    <property type="term" value="P:tricarboxylic acid cycle"/>
    <property type="evidence" value="ECO:0007669"/>
    <property type="project" value="InterPro"/>
</dbReference>
<comment type="subunit">
    <text evidence="10">Homotetramer.</text>
</comment>
<evidence type="ECO:0000313" key="13">
    <source>
        <dbReference type="EMBL" id="GAC57298.1"/>
    </source>
</evidence>
<dbReference type="eggNOG" id="COG2352">
    <property type="taxonomic scope" value="Bacteria"/>
</dbReference>
<dbReference type="InterPro" id="IPR021135">
    <property type="entry name" value="PEP_COase"/>
</dbReference>
<evidence type="ECO:0000256" key="4">
    <source>
        <dbReference type="ARBA" id="ARBA00012305"/>
    </source>
</evidence>
<dbReference type="PROSITE" id="PS00781">
    <property type="entry name" value="PEPCASE_1"/>
    <property type="match status" value="1"/>
</dbReference>
<dbReference type="PRINTS" id="PR00150">
    <property type="entry name" value="PEPCARBXLASE"/>
</dbReference>
<dbReference type="SUPFAM" id="SSF51621">
    <property type="entry name" value="Phosphoenolpyruvate/pyruvate domain"/>
    <property type="match status" value="1"/>
</dbReference>
<dbReference type="PANTHER" id="PTHR30523:SF6">
    <property type="entry name" value="PHOSPHOENOLPYRUVATE CARBOXYLASE"/>
    <property type="match status" value="1"/>
</dbReference>
<evidence type="ECO:0000313" key="14">
    <source>
        <dbReference type="Proteomes" id="UP000053405"/>
    </source>
</evidence>
<evidence type="ECO:0000256" key="1">
    <source>
        <dbReference type="ARBA" id="ARBA00001946"/>
    </source>
</evidence>
<comment type="function">
    <text evidence="2 10">Forms oxaloacetate, a four-carbon dicarboxylic acid source for the tricarboxylic acid cycle.</text>
</comment>
<dbReference type="GO" id="GO:0000287">
    <property type="term" value="F:magnesium ion binding"/>
    <property type="evidence" value="ECO:0007669"/>
    <property type="project" value="UniProtKB-UniRule"/>
</dbReference>
<dbReference type="GO" id="GO:0008964">
    <property type="term" value="F:phosphoenolpyruvate carboxylase activity"/>
    <property type="evidence" value="ECO:0007669"/>
    <property type="project" value="UniProtKB-UniRule"/>
</dbReference>
<dbReference type="PROSITE" id="PS00393">
    <property type="entry name" value="PEPCASE_2"/>
    <property type="match status" value="1"/>
</dbReference>
<sequence>MPPPESSAEIVARAVATPMIDRIVIDDTGQAATEPLREDIRFLGGLLGEVIAAHSGEQTFDLVENSRRDAFAIRYNEISRDDLAARYTDPTVGELLPVIRAFSSFALLANLAEDLHRERRRRIHQRAGDRPQPSSLAGALSALRDAGLDDATVGQALAHGAVVPVITAHPTETRRRTVFEAQNTITELMRVRARTELIPEEIERIERQITEQVLVLWQTALIRLRRLTIGDEITTGLRYYGASFFQVLPNLNRDVRRALTSAYPEAGLEKLSLIRMGSWIGGDRDGNPAVTGQVVNQATSAAAATALRHHLNEVTTLRHELAMSARLVSPITDDLRALSGRSADDDDEPFRSALRTVRGRLAATAQDLLGTDFLLAAEREWAATAEPYAGPEEFLADLDVIDTALRAVVDDTLADNRLGALREAVRTFGFHLSGLDLRQNSEMHEQVVGELLAWAGVCPDYAGLDEARRVELLTAELTTRRPLTAPDAELSELAAKELGVVAAAADAVRRFGPEAVPTYIISMCQSVSDLLEAMVLLKEAGLYGLDASGAPRCVVRVVPLLETIEDLQAGASIITAALDLDFYRALLAGQQNVQEVMLGYSDSNKDGGYLAANWALYRAELELVQVARQAGLSLRLFHGRGGTVGRGGGPSYDAILAQPPGAVQGGLRLTEQGEVIAAKYAEPISARRNLETLVAATLESTLLDTEGLSDPARAYQVLDELAGLARTAYGDLVHRTPGFVEYFTDSTPLSEIGALNIGSRPTSRKQTTAISDLRAIPWVLSWTQCRVMLPGWYGTGSAFEQWVGDGPERLAQLADYYRQWPFFRSVMSNMAQVLAKSDLGLAARYAELVPDADLRERVFTMLATEHERTLRMYAAITGTHDLLADNDALKRSVYNRFPYLEPLNLLQVELLRRFRGGEDTPQIRRAIQLTMNGLATALRNSG</sequence>
<evidence type="ECO:0000256" key="9">
    <source>
        <dbReference type="ARBA" id="ARBA00048995"/>
    </source>
</evidence>
<dbReference type="Pfam" id="PF00311">
    <property type="entry name" value="PEPcase"/>
    <property type="match status" value="1"/>
</dbReference>
<dbReference type="InterPro" id="IPR022805">
    <property type="entry name" value="PEP_COase_bac/pln-type"/>
</dbReference>
<feature type="active site" evidence="10 12">
    <location>
        <position position="605"/>
    </location>
</feature>
<evidence type="ECO:0000256" key="6">
    <source>
        <dbReference type="ARBA" id="ARBA00022842"/>
    </source>
</evidence>
<dbReference type="Proteomes" id="UP000053405">
    <property type="component" value="Unassembled WGS sequence"/>
</dbReference>
<evidence type="ECO:0000256" key="3">
    <source>
        <dbReference type="ARBA" id="ARBA00008346"/>
    </source>
</evidence>
<dbReference type="RefSeq" id="WP_005939153.1">
    <property type="nucleotide sequence ID" value="NZ_ATVK01000048.1"/>
</dbReference>
<organism evidence="13 14">
    <name type="scientific">Gordonia hirsuta DSM 44140 = NBRC 16056</name>
    <dbReference type="NCBI Taxonomy" id="1121927"/>
    <lineage>
        <taxon>Bacteria</taxon>
        <taxon>Bacillati</taxon>
        <taxon>Actinomycetota</taxon>
        <taxon>Actinomycetes</taxon>
        <taxon>Mycobacteriales</taxon>
        <taxon>Gordoniaceae</taxon>
        <taxon>Gordonia</taxon>
    </lineage>
</organism>
<dbReference type="GO" id="GO:0015977">
    <property type="term" value="P:carbon fixation"/>
    <property type="evidence" value="ECO:0007669"/>
    <property type="project" value="UniProtKB-UniRule"/>
</dbReference>
<evidence type="ECO:0000256" key="5">
    <source>
        <dbReference type="ARBA" id="ARBA00022419"/>
    </source>
</evidence>
<keyword evidence="6 10" id="KW-0460">Magnesium</keyword>
<protein>
    <recommendedName>
        <fullName evidence="5 10">Phosphoenolpyruvate carboxylase</fullName>
        <shortName evidence="10">PEPC</shortName>
        <shortName evidence="10">PEPCase</shortName>
        <ecNumber evidence="4 10">4.1.1.31</ecNumber>
    </recommendedName>
</protein>
<comment type="caution">
    <text evidence="13">The sequence shown here is derived from an EMBL/GenBank/DDBJ whole genome shotgun (WGS) entry which is preliminary data.</text>
</comment>
<dbReference type="GO" id="GO:0005829">
    <property type="term" value="C:cytosol"/>
    <property type="evidence" value="ECO:0007669"/>
    <property type="project" value="TreeGrafter"/>
</dbReference>
<dbReference type="EMBL" id="BANT01000018">
    <property type="protein sequence ID" value="GAC57298.1"/>
    <property type="molecule type" value="Genomic_DNA"/>
</dbReference>
<dbReference type="GO" id="GO:0006107">
    <property type="term" value="P:oxaloacetate metabolic process"/>
    <property type="evidence" value="ECO:0007669"/>
    <property type="project" value="UniProtKB-UniRule"/>
</dbReference>
<accession>L7LB78</accession>
<evidence type="ECO:0000256" key="7">
    <source>
        <dbReference type="ARBA" id="ARBA00023239"/>
    </source>
</evidence>
<keyword evidence="7 10" id="KW-0456">Lyase</keyword>
<comment type="catalytic activity">
    <reaction evidence="9 10">
        <text>oxaloacetate + phosphate = phosphoenolpyruvate + hydrogencarbonate</text>
        <dbReference type="Rhea" id="RHEA:28370"/>
        <dbReference type="ChEBI" id="CHEBI:16452"/>
        <dbReference type="ChEBI" id="CHEBI:17544"/>
        <dbReference type="ChEBI" id="CHEBI:43474"/>
        <dbReference type="ChEBI" id="CHEBI:58702"/>
        <dbReference type="EC" id="4.1.1.31"/>
    </reaction>
</comment>
<name>L7LB78_9ACTN</name>
<evidence type="ECO:0000256" key="2">
    <source>
        <dbReference type="ARBA" id="ARBA00003670"/>
    </source>
</evidence>
<dbReference type="InterPro" id="IPR015813">
    <property type="entry name" value="Pyrv/PenolPyrv_kinase-like_dom"/>
</dbReference>
<evidence type="ECO:0000256" key="10">
    <source>
        <dbReference type="HAMAP-Rule" id="MF_00595"/>
    </source>
</evidence>
<comment type="similarity">
    <text evidence="3 10">Belongs to the PEPCase type 1 family.</text>
</comment>
<comment type="cofactor">
    <cofactor evidence="1 10">
        <name>Mg(2+)</name>
        <dbReference type="ChEBI" id="CHEBI:18420"/>
    </cofactor>
</comment>
<dbReference type="HAMAP" id="MF_00595">
    <property type="entry name" value="PEPcase_type1"/>
    <property type="match status" value="1"/>
</dbReference>
<keyword evidence="8 10" id="KW-0120">Carbon dioxide fixation</keyword>
<evidence type="ECO:0000256" key="11">
    <source>
        <dbReference type="PROSITE-ProRule" id="PRU10111"/>
    </source>
</evidence>
<dbReference type="Gene3D" id="1.20.1440.90">
    <property type="entry name" value="Phosphoenolpyruvate/pyruvate domain"/>
    <property type="match status" value="1"/>
</dbReference>
<keyword evidence="13" id="KW-0670">Pyruvate</keyword>
<feature type="active site" evidence="10 11">
    <location>
        <position position="169"/>
    </location>
</feature>
<dbReference type="AlphaFoldDB" id="L7LB78"/>
<dbReference type="OrthoDB" id="9768133at2"/>
<keyword evidence="14" id="KW-1185">Reference proteome</keyword>
<evidence type="ECO:0000256" key="8">
    <source>
        <dbReference type="ARBA" id="ARBA00023300"/>
    </source>
</evidence>
<dbReference type="NCBIfam" id="NF000584">
    <property type="entry name" value="PRK00009.1"/>
    <property type="match status" value="1"/>
</dbReference>
<gene>
    <name evidence="10 13" type="primary">ppc</name>
    <name evidence="13" type="ORF">GOHSU_18_00530</name>
</gene>
<dbReference type="InterPro" id="IPR018129">
    <property type="entry name" value="PEP_COase_Lys_AS"/>
</dbReference>
<proteinExistence type="inferred from homology"/>
<reference evidence="13 14" key="1">
    <citation type="submission" date="2012-12" db="EMBL/GenBank/DDBJ databases">
        <title>Whole genome shotgun sequence of Gordonia hirsuta NBRC 16056.</title>
        <authorList>
            <person name="Isaki-Nakamura S."/>
            <person name="Hosoyama A."/>
            <person name="Tsuchikane K."/>
            <person name="Katsumata H."/>
            <person name="Baba S."/>
            <person name="Yamazaki S."/>
            <person name="Fujita N."/>
        </authorList>
    </citation>
    <scope>NUCLEOTIDE SEQUENCE [LARGE SCALE GENOMIC DNA]</scope>
    <source>
        <strain evidence="13 14">NBRC 16056</strain>
    </source>
</reference>
<dbReference type="EC" id="4.1.1.31" evidence="4 10"/>
<dbReference type="InterPro" id="IPR033129">
    <property type="entry name" value="PEPCASE_His_AS"/>
</dbReference>
<dbReference type="PANTHER" id="PTHR30523">
    <property type="entry name" value="PHOSPHOENOLPYRUVATE CARBOXYLASE"/>
    <property type="match status" value="1"/>
</dbReference>
<evidence type="ECO:0000256" key="12">
    <source>
        <dbReference type="PROSITE-ProRule" id="PRU10112"/>
    </source>
</evidence>
<dbReference type="STRING" id="1121927.GOHSU_18_00530"/>